<name>A0ABQ5IHL0_9ASTR</name>
<evidence type="ECO:0000313" key="3">
    <source>
        <dbReference type="EMBL" id="GJT99666.1"/>
    </source>
</evidence>
<feature type="signal peptide" evidence="2">
    <location>
        <begin position="1"/>
        <end position="15"/>
    </location>
</feature>
<organism evidence="3 4">
    <name type="scientific">Tanacetum coccineum</name>
    <dbReference type="NCBI Taxonomy" id="301880"/>
    <lineage>
        <taxon>Eukaryota</taxon>
        <taxon>Viridiplantae</taxon>
        <taxon>Streptophyta</taxon>
        <taxon>Embryophyta</taxon>
        <taxon>Tracheophyta</taxon>
        <taxon>Spermatophyta</taxon>
        <taxon>Magnoliopsida</taxon>
        <taxon>eudicotyledons</taxon>
        <taxon>Gunneridae</taxon>
        <taxon>Pentapetalae</taxon>
        <taxon>asterids</taxon>
        <taxon>campanulids</taxon>
        <taxon>Asterales</taxon>
        <taxon>Asteraceae</taxon>
        <taxon>Asteroideae</taxon>
        <taxon>Anthemideae</taxon>
        <taxon>Anthemidinae</taxon>
        <taxon>Tanacetum</taxon>
    </lineage>
</organism>
<feature type="coiled-coil region" evidence="1">
    <location>
        <begin position="187"/>
        <end position="221"/>
    </location>
</feature>
<keyword evidence="1" id="KW-0175">Coiled coil</keyword>
<keyword evidence="2" id="KW-0732">Signal</keyword>
<keyword evidence="4" id="KW-1185">Reference proteome</keyword>
<accession>A0ABQ5IHL0</accession>
<comment type="caution">
    <text evidence="3">The sequence shown here is derived from an EMBL/GenBank/DDBJ whole genome shotgun (WGS) entry which is preliminary data.</text>
</comment>
<sequence length="501" mass="57692">MLLGINLLLLGKVNAARHKLTTTVETTVRRDLQLEDVKGIDCLPNADIFEQLTLMGAKTTAWNEFSSTMASAIICLATNQKFNFSKYIFESMVKNLDDAGKFLMYPRFVQVFLDNQLEGMATHNMTYIAPSYTKKIFANMRRQGKDFSGKVTPLFPTMMVQVQEEMGEDEDVNEEPSMQLKELIDFYTKLQQRVLDLENTKTAQAQEIKILKMRVKKLEKQGGSRTHKLKRLYKVGRSARVVSSEEAEYGDHEDATKIGEENCDMMLIIADPVTTAGEVVTAAEVRLAREKDEANVALIEEWNDIQVKDDVGLSTDPKTIQASRTTRLSIKEKSKLFYNSRSKKEILAMESPKDLRTIPFYNSSRIFDQSHKKRINTIIYIDTDWVKYSQEQEKEKNQKVDEDKEIVELQSLMEVIPDEEEVAFDAIPLATKSPSIVDYKIIKEGKISYYQIIRADRSSKRYLAFIQILRSFDREDLETLWKLVKAKHGYTRPEEGYERVL</sequence>
<evidence type="ECO:0000313" key="4">
    <source>
        <dbReference type="Proteomes" id="UP001151760"/>
    </source>
</evidence>
<reference evidence="3" key="2">
    <citation type="submission" date="2022-01" db="EMBL/GenBank/DDBJ databases">
        <authorList>
            <person name="Yamashiro T."/>
            <person name="Shiraishi A."/>
            <person name="Satake H."/>
            <person name="Nakayama K."/>
        </authorList>
    </citation>
    <scope>NUCLEOTIDE SEQUENCE</scope>
</reference>
<proteinExistence type="predicted"/>
<reference evidence="3" key="1">
    <citation type="journal article" date="2022" name="Int. J. Mol. Sci.">
        <title>Draft Genome of Tanacetum Coccineum: Genomic Comparison of Closely Related Tanacetum-Family Plants.</title>
        <authorList>
            <person name="Yamashiro T."/>
            <person name="Shiraishi A."/>
            <person name="Nakayama K."/>
            <person name="Satake H."/>
        </authorList>
    </citation>
    <scope>NUCLEOTIDE SEQUENCE</scope>
</reference>
<gene>
    <name evidence="3" type="ORF">Tco_1110005</name>
</gene>
<dbReference type="EMBL" id="BQNB010020790">
    <property type="protein sequence ID" value="GJT99666.1"/>
    <property type="molecule type" value="Genomic_DNA"/>
</dbReference>
<dbReference type="Proteomes" id="UP001151760">
    <property type="component" value="Unassembled WGS sequence"/>
</dbReference>
<evidence type="ECO:0000256" key="2">
    <source>
        <dbReference type="SAM" id="SignalP"/>
    </source>
</evidence>
<evidence type="ECO:0000256" key="1">
    <source>
        <dbReference type="SAM" id="Coils"/>
    </source>
</evidence>
<feature type="chain" id="PRO_5045787812" evidence="2">
    <location>
        <begin position="16"/>
        <end position="501"/>
    </location>
</feature>
<protein>
    <submittedName>
        <fullName evidence="3">Uncharacterized protein</fullName>
    </submittedName>
</protein>